<gene>
    <name evidence="3" type="ORF">PGT21_033418</name>
    <name evidence="2" type="ORF">PGTUg99_023952</name>
</gene>
<name>A0A5B0MH43_PUCGR</name>
<evidence type="ECO:0000313" key="2">
    <source>
        <dbReference type="EMBL" id="KAA1072875.1"/>
    </source>
</evidence>
<evidence type="ECO:0000313" key="4">
    <source>
        <dbReference type="Proteomes" id="UP000324748"/>
    </source>
</evidence>
<accession>A0A5B0MH43</accession>
<dbReference type="Proteomes" id="UP000324748">
    <property type="component" value="Unassembled WGS sequence"/>
</dbReference>
<proteinExistence type="predicted"/>
<evidence type="ECO:0000256" key="1">
    <source>
        <dbReference type="SAM" id="MobiDB-lite"/>
    </source>
</evidence>
<evidence type="ECO:0000313" key="5">
    <source>
        <dbReference type="Proteomes" id="UP000325313"/>
    </source>
</evidence>
<evidence type="ECO:0000313" key="3">
    <source>
        <dbReference type="EMBL" id="KAA1075304.1"/>
    </source>
</evidence>
<sequence>MPGRTIAQDSSVHPTNSTSDNDEPLMTVEEIYAVINEKQQPQRHELPLIQFPLAGNPAVKDSNNILKHTKNRQLHPRQCGGSETQLRQY</sequence>
<comment type="caution">
    <text evidence="3">The sequence shown here is derived from an EMBL/GenBank/DDBJ whole genome shotgun (WGS) entry which is preliminary data.</text>
</comment>
<organism evidence="3 4">
    <name type="scientific">Puccinia graminis f. sp. tritici</name>
    <dbReference type="NCBI Taxonomy" id="56615"/>
    <lineage>
        <taxon>Eukaryota</taxon>
        <taxon>Fungi</taxon>
        <taxon>Dikarya</taxon>
        <taxon>Basidiomycota</taxon>
        <taxon>Pucciniomycotina</taxon>
        <taxon>Pucciniomycetes</taxon>
        <taxon>Pucciniales</taxon>
        <taxon>Pucciniaceae</taxon>
        <taxon>Puccinia</taxon>
    </lineage>
</organism>
<dbReference type="AlphaFoldDB" id="A0A5B0MH43"/>
<protein>
    <submittedName>
        <fullName evidence="3">Uncharacterized protein</fullName>
    </submittedName>
</protein>
<feature type="region of interest" description="Disordered" evidence="1">
    <location>
        <begin position="1"/>
        <end position="25"/>
    </location>
</feature>
<dbReference type="EMBL" id="VSWC01000157">
    <property type="protein sequence ID" value="KAA1075304.1"/>
    <property type="molecule type" value="Genomic_DNA"/>
</dbReference>
<dbReference type="Proteomes" id="UP000325313">
    <property type="component" value="Unassembled WGS sequence"/>
</dbReference>
<reference evidence="4 5" key="1">
    <citation type="submission" date="2019-05" db="EMBL/GenBank/DDBJ databases">
        <title>Emergence of the Ug99 lineage of the wheat stem rust pathogen through somatic hybridization.</title>
        <authorList>
            <person name="Li F."/>
            <person name="Upadhyaya N.M."/>
            <person name="Sperschneider J."/>
            <person name="Matny O."/>
            <person name="Nguyen-Phuc H."/>
            <person name="Mago R."/>
            <person name="Raley C."/>
            <person name="Miller M.E."/>
            <person name="Silverstein K.A.T."/>
            <person name="Henningsen E."/>
            <person name="Hirsch C.D."/>
            <person name="Visser B."/>
            <person name="Pretorius Z.A."/>
            <person name="Steffenson B.J."/>
            <person name="Schwessinger B."/>
            <person name="Dodds P.N."/>
            <person name="Figueroa M."/>
        </authorList>
    </citation>
    <scope>NUCLEOTIDE SEQUENCE [LARGE SCALE GENOMIC DNA]</scope>
    <source>
        <strain evidence="3">21-0</strain>
        <strain evidence="2 5">Ug99</strain>
    </source>
</reference>
<feature type="compositionally biased region" description="Polar residues" evidence="1">
    <location>
        <begin position="7"/>
        <end position="19"/>
    </location>
</feature>
<keyword evidence="4" id="KW-1185">Reference proteome</keyword>
<dbReference type="EMBL" id="VDEP01000476">
    <property type="protein sequence ID" value="KAA1072875.1"/>
    <property type="molecule type" value="Genomic_DNA"/>
</dbReference>